<evidence type="ECO:0000313" key="9">
    <source>
        <dbReference type="EMBL" id="PGG95544.1"/>
    </source>
</evidence>
<feature type="region of interest" description="Disordered" evidence="7">
    <location>
        <begin position="468"/>
        <end position="493"/>
    </location>
</feature>
<keyword evidence="4 5" id="KW-0539">Nucleus</keyword>
<dbReference type="Pfam" id="PF00046">
    <property type="entry name" value="Homeodomain"/>
    <property type="match status" value="1"/>
</dbReference>
<dbReference type="SMART" id="SM00389">
    <property type="entry name" value="HOX"/>
    <property type="match status" value="1"/>
</dbReference>
<evidence type="ECO:0000256" key="1">
    <source>
        <dbReference type="ARBA" id="ARBA00004123"/>
    </source>
</evidence>
<dbReference type="GO" id="GO:0030154">
    <property type="term" value="P:cell differentiation"/>
    <property type="evidence" value="ECO:0007669"/>
    <property type="project" value="TreeGrafter"/>
</dbReference>
<dbReference type="InterPro" id="IPR051000">
    <property type="entry name" value="Homeobox_DNA-bind_prot"/>
</dbReference>
<reference evidence="9 10" key="1">
    <citation type="submission" date="2017-10" db="EMBL/GenBank/DDBJ databases">
        <title>Comparative genomics in systemic dimorphic fungi from Ajellomycetaceae.</title>
        <authorList>
            <person name="Munoz J.F."/>
            <person name="Mcewen J.G."/>
            <person name="Clay O.K."/>
            <person name="Cuomo C.A."/>
        </authorList>
    </citation>
    <scope>NUCLEOTIDE SEQUENCE [LARGE SCALE GENOMIC DNA]</scope>
    <source>
        <strain evidence="9 10">UAMH5409</strain>
    </source>
</reference>
<evidence type="ECO:0000256" key="2">
    <source>
        <dbReference type="ARBA" id="ARBA00023125"/>
    </source>
</evidence>
<gene>
    <name evidence="9" type="ORF">AJ79_09999</name>
</gene>
<dbReference type="AlphaFoldDB" id="A0A2B7WG36"/>
<proteinExistence type="predicted"/>
<dbReference type="GO" id="GO:0000981">
    <property type="term" value="F:DNA-binding transcription factor activity, RNA polymerase II-specific"/>
    <property type="evidence" value="ECO:0007669"/>
    <property type="project" value="InterPro"/>
</dbReference>
<dbReference type="PROSITE" id="PS00027">
    <property type="entry name" value="HOMEOBOX_1"/>
    <property type="match status" value="1"/>
</dbReference>
<evidence type="ECO:0000256" key="5">
    <source>
        <dbReference type="PROSITE-ProRule" id="PRU00108"/>
    </source>
</evidence>
<dbReference type="InterPro" id="IPR017970">
    <property type="entry name" value="Homeobox_CS"/>
</dbReference>
<dbReference type="InterPro" id="IPR057939">
    <property type="entry name" value="TRF2_HOY1_PH"/>
</dbReference>
<sequence length="623" mass="68542">MSSSITESVDMAATTPNNNNSTACLTPNTATMSTPSPSSTNATTVSSAQQNRSIRRPPRKSTLTQQQKNQKRQRATQDQLVTLEMEFNKNPTPTAAVRERIAEEINMTERSVQIWFQNRRAKIKMIAKKGIETGEDCDAIPESMRQYLALHFDPSKAHARNMFNRAPGYGQMNEPVSSGKIVIHHFACRSLRIGTWRRVGQNSMDLVIFYSPEKACVTYYINNDSAGYKIEYPFSSIKNIVLESGEGAPTADGTAPKPGGLVIELNRPPNFYMDSSNSGGFYQCRDFTEDQQATKSMIHYLGGHPKVLSVQLAKLVSLESFQNRLMQYDYNGFAASAPVSPHLLHRPASQPNHLVRPNSMYQENHFGMSLHPGRGHKRQRSRSVPAPVDFAAMGPIPSFHIQHPSTQFQPDPSIFAPIPQNRLPHNPITNDLRIETQSGYPMDFRTYPMSAATAATTTTGASSDFASPSFFATSAPQDQSQQSQPTHLGTPYSLPFLSPSPMVDQQTVMPHSASPLSHVSQAEPMIADQSPPLSKIHGTGSDDMFSLSADHVSGLSDDGLMLSEMYSKQNLNMPMQSPPIDDNSFALALQGLQDHNTPSNEGDYQGMLPFDTVDPNTLAAAES</sequence>
<comment type="caution">
    <text evidence="9">The sequence shown here is derived from an EMBL/GenBank/DDBJ whole genome shotgun (WGS) entry which is preliminary data.</text>
</comment>
<evidence type="ECO:0000313" key="10">
    <source>
        <dbReference type="Proteomes" id="UP000223968"/>
    </source>
</evidence>
<organism evidence="9 10">
    <name type="scientific">Helicocarpus griseus UAMH5409</name>
    <dbReference type="NCBI Taxonomy" id="1447875"/>
    <lineage>
        <taxon>Eukaryota</taxon>
        <taxon>Fungi</taxon>
        <taxon>Dikarya</taxon>
        <taxon>Ascomycota</taxon>
        <taxon>Pezizomycotina</taxon>
        <taxon>Eurotiomycetes</taxon>
        <taxon>Eurotiomycetidae</taxon>
        <taxon>Onygenales</taxon>
        <taxon>Ajellomycetaceae</taxon>
        <taxon>Helicocarpus</taxon>
    </lineage>
</organism>
<keyword evidence="2 5" id="KW-0238">DNA-binding</keyword>
<keyword evidence="3 5" id="KW-0371">Homeobox</keyword>
<accession>A0A2B7WG36</accession>
<evidence type="ECO:0000256" key="3">
    <source>
        <dbReference type="ARBA" id="ARBA00023155"/>
    </source>
</evidence>
<evidence type="ECO:0000259" key="8">
    <source>
        <dbReference type="PROSITE" id="PS50071"/>
    </source>
</evidence>
<dbReference type="Proteomes" id="UP000223968">
    <property type="component" value="Unassembled WGS sequence"/>
</dbReference>
<comment type="subcellular location">
    <subcellularLocation>
        <location evidence="1 5 6">Nucleus</location>
    </subcellularLocation>
</comment>
<feature type="region of interest" description="Disordered" evidence="7">
    <location>
        <begin position="1"/>
        <end position="76"/>
    </location>
</feature>
<evidence type="ECO:0000256" key="4">
    <source>
        <dbReference type="ARBA" id="ARBA00023242"/>
    </source>
</evidence>
<feature type="compositionally biased region" description="Low complexity" evidence="7">
    <location>
        <begin position="468"/>
        <end position="486"/>
    </location>
</feature>
<dbReference type="STRING" id="1447875.A0A2B7WG36"/>
<feature type="DNA-binding region" description="Homeobox" evidence="5">
    <location>
        <begin position="68"/>
        <end position="127"/>
    </location>
</feature>
<feature type="domain" description="Homeobox" evidence="8">
    <location>
        <begin position="66"/>
        <end position="126"/>
    </location>
</feature>
<dbReference type="InterPro" id="IPR009057">
    <property type="entry name" value="Homeodomain-like_sf"/>
</dbReference>
<dbReference type="Pfam" id="PF24818">
    <property type="entry name" value="PH_TRF2_HOY1"/>
    <property type="match status" value="1"/>
</dbReference>
<protein>
    <recommendedName>
        <fullName evidence="8">Homeobox domain-containing protein</fullName>
    </recommendedName>
</protein>
<dbReference type="GO" id="GO:0000978">
    <property type="term" value="F:RNA polymerase II cis-regulatory region sequence-specific DNA binding"/>
    <property type="evidence" value="ECO:0007669"/>
    <property type="project" value="TreeGrafter"/>
</dbReference>
<dbReference type="PANTHER" id="PTHR24324">
    <property type="entry name" value="HOMEOBOX PROTEIN HHEX"/>
    <property type="match status" value="1"/>
</dbReference>
<dbReference type="InterPro" id="IPR001356">
    <property type="entry name" value="HD"/>
</dbReference>
<dbReference type="GO" id="GO:0005634">
    <property type="term" value="C:nucleus"/>
    <property type="evidence" value="ECO:0007669"/>
    <property type="project" value="UniProtKB-SubCell"/>
</dbReference>
<dbReference type="CDD" id="cd00086">
    <property type="entry name" value="homeodomain"/>
    <property type="match status" value="1"/>
</dbReference>
<dbReference type="EMBL" id="PDNB01000334">
    <property type="protein sequence ID" value="PGG95544.1"/>
    <property type="molecule type" value="Genomic_DNA"/>
</dbReference>
<dbReference type="PROSITE" id="PS50071">
    <property type="entry name" value="HOMEOBOX_2"/>
    <property type="match status" value="1"/>
</dbReference>
<feature type="compositionally biased region" description="Low complexity" evidence="7">
    <location>
        <begin position="12"/>
        <end position="48"/>
    </location>
</feature>
<keyword evidence="10" id="KW-1185">Reference proteome</keyword>
<dbReference type="OrthoDB" id="6159439at2759"/>
<evidence type="ECO:0000256" key="6">
    <source>
        <dbReference type="RuleBase" id="RU000682"/>
    </source>
</evidence>
<dbReference type="SUPFAM" id="SSF46689">
    <property type="entry name" value="Homeodomain-like"/>
    <property type="match status" value="1"/>
</dbReference>
<name>A0A2B7WG36_9EURO</name>
<feature type="compositionally biased region" description="Polar residues" evidence="7">
    <location>
        <begin position="593"/>
        <end position="602"/>
    </location>
</feature>
<feature type="region of interest" description="Disordered" evidence="7">
    <location>
        <begin position="593"/>
        <end position="623"/>
    </location>
</feature>
<dbReference type="Gene3D" id="1.10.10.60">
    <property type="entry name" value="Homeodomain-like"/>
    <property type="match status" value="1"/>
</dbReference>
<dbReference type="PANTHER" id="PTHR24324:SF5">
    <property type="entry name" value="HEMATOPOIETICALLY-EXPRESSED HOMEOBOX PROTEIN HHEX"/>
    <property type="match status" value="1"/>
</dbReference>
<evidence type="ECO:0000256" key="7">
    <source>
        <dbReference type="SAM" id="MobiDB-lite"/>
    </source>
</evidence>